<keyword evidence="4 6" id="KW-0067">ATP-binding</keyword>
<dbReference type="EMBL" id="CP046052">
    <property type="protein sequence ID" value="QGM46514.1"/>
    <property type="molecule type" value="Genomic_DNA"/>
</dbReference>
<dbReference type="CDD" id="cd03220">
    <property type="entry name" value="ABC_KpsT_Wzt"/>
    <property type="match status" value="1"/>
</dbReference>
<name>A0A6B8KDJ5_9HYPH</name>
<dbReference type="RefSeq" id="WP_136496746.1">
    <property type="nucleotide sequence ID" value="NZ_CP046052.1"/>
</dbReference>
<evidence type="ECO:0000313" key="7">
    <source>
        <dbReference type="Proteomes" id="UP000309061"/>
    </source>
</evidence>
<evidence type="ECO:0000256" key="4">
    <source>
        <dbReference type="ARBA" id="ARBA00022840"/>
    </source>
</evidence>
<reference evidence="6 7" key="1">
    <citation type="submission" date="2019-11" db="EMBL/GenBank/DDBJ databases">
        <title>The genome sequence of Methylocystis heyeri.</title>
        <authorList>
            <person name="Oshkin I.Y."/>
            <person name="Miroshnikov K."/>
            <person name="Dedysh S.N."/>
        </authorList>
    </citation>
    <scope>NUCLEOTIDE SEQUENCE [LARGE SCALE GENOMIC DNA]</scope>
    <source>
        <strain evidence="6 7">H2</strain>
    </source>
</reference>
<dbReference type="PANTHER" id="PTHR46743">
    <property type="entry name" value="TEICHOIC ACIDS EXPORT ATP-BINDING PROTEIN TAGH"/>
    <property type="match status" value="1"/>
</dbReference>
<gene>
    <name evidence="6" type="ORF">H2LOC_012860</name>
</gene>
<dbReference type="InterPro" id="IPR050683">
    <property type="entry name" value="Bact_Polysacc_Export_ATP-bd"/>
</dbReference>
<dbReference type="GO" id="GO:0140359">
    <property type="term" value="F:ABC-type transporter activity"/>
    <property type="evidence" value="ECO:0007669"/>
    <property type="project" value="InterPro"/>
</dbReference>
<evidence type="ECO:0000256" key="1">
    <source>
        <dbReference type="ARBA" id="ARBA00005417"/>
    </source>
</evidence>
<dbReference type="Gene3D" id="3.40.50.300">
    <property type="entry name" value="P-loop containing nucleotide triphosphate hydrolases"/>
    <property type="match status" value="1"/>
</dbReference>
<dbReference type="InterPro" id="IPR017871">
    <property type="entry name" value="ABC_transporter-like_CS"/>
</dbReference>
<evidence type="ECO:0000259" key="5">
    <source>
        <dbReference type="PROSITE" id="PS50893"/>
    </source>
</evidence>
<evidence type="ECO:0000256" key="2">
    <source>
        <dbReference type="ARBA" id="ARBA00022448"/>
    </source>
</evidence>
<dbReference type="GO" id="GO:0016020">
    <property type="term" value="C:membrane"/>
    <property type="evidence" value="ECO:0007669"/>
    <property type="project" value="InterPro"/>
</dbReference>
<keyword evidence="2" id="KW-0813">Transport</keyword>
<dbReference type="InterPro" id="IPR027417">
    <property type="entry name" value="P-loop_NTPase"/>
</dbReference>
<dbReference type="SUPFAM" id="SSF52540">
    <property type="entry name" value="P-loop containing nucleoside triphosphate hydrolases"/>
    <property type="match status" value="1"/>
</dbReference>
<protein>
    <submittedName>
        <fullName evidence="6">ATP-binding cassette domain-containing protein</fullName>
    </submittedName>
</protein>
<dbReference type="PROSITE" id="PS00211">
    <property type="entry name" value="ABC_TRANSPORTER_1"/>
    <property type="match status" value="1"/>
</dbReference>
<dbReference type="Pfam" id="PF00005">
    <property type="entry name" value="ABC_tran"/>
    <property type="match status" value="1"/>
</dbReference>
<keyword evidence="3" id="KW-0547">Nucleotide-binding</keyword>
<proteinExistence type="inferred from homology"/>
<dbReference type="PANTHER" id="PTHR46743:SF2">
    <property type="entry name" value="TEICHOIC ACIDS EXPORT ATP-BINDING PROTEIN TAGH"/>
    <property type="match status" value="1"/>
</dbReference>
<keyword evidence="7" id="KW-1185">Reference proteome</keyword>
<dbReference type="Proteomes" id="UP000309061">
    <property type="component" value="Chromosome"/>
</dbReference>
<dbReference type="PROSITE" id="PS50893">
    <property type="entry name" value="ABC_TRANSPORTER_2"/>
    <property type="match status" value="1"/>
</dbReference>
<accession>A0A6B8KDJ5</accession>
<dbReference type="SMART" id="SM00382">
    <property type="entry name" value="AAA"/>
    <property type="match status" value="1"/>
</dbReference>
<organism evidence="6 7">
    <name type="scientific">Methylocystis heyeri</name>
    <dbReference type="NCBI Taxonomy" id="391905"/>
    <lineage>
        <taxon>Bacteria</taxon>
        <taxon>Pseudomonadati</taxon>
        <taxon>Pseudomonadota</taxon>
        <taxon>Alphaproteobacteria</taxon>
        <taxon>Hyphomicrobiales</taxon>
        <taxon>Methylocystaceae</taxon>
        <taxon>Methylocystis</taxon>
    </lineage>
</organism>
<feature type="domain" description="ABC transporter" evidence="5">
    <location>
        <begin position="24"/>
        <end position="247"/>
    </location>
</feature>
<dbReference type="InterPro" id="IPR003593">
    <property type="entry name" value="AAA+_ATPase"/>
</dbReference>
<comment type="similarity">
    <text evidence="1">Belongs to the ABC transporter superfamily.</text>
</comment>
<dbReference type="KEGG" id="mhey:H2LOC_012860"/>
<dbReference type="AlphaFoldDB" id="A0A6B8KDJ5"/>
<dbReference type="GO" id="GO:0005524">
    <property type="term" value="F:ATP binding"/>
    <property type="evidence" value="ECO:0007669"/>
    <property type="project" value="UniProtKB-KW"/>
</dbReference>
<dbReference type="OrthoDB" id="9778870at2"/>
<evidence type="ECO:0000256" key="3">
    <source>
        <dbReference type="ARBA" id="ARBA00022741"/>
    </source>
</evidence>
<sequence>MSSEPIIVSEGVGKAFQLYAHQNDQLKQILFGLWKQFYREKWVLLDVSFRIGKGERVGLIGRNGAGKTTLLQILCGITRPTKGAFEVTGRIAPILALGSGFDGLLTGRENARIGAAILGLSRREVDACIEDIAAFAEIGPAFEQPMRTYSSGMLARVAFAICAYAKADILIVDEALSVGDEAFQKKCESFISNFARTGTILMVSHDLEFLRNLCDRVIWLDNGVVRMEGDPAEVLGAYRAEMTARVEHQAQGAA</sequence>
<dbReference type="InterPro" id="IPR003439">
    <property type="entry name" value="ABC_transporter-like_ATP-bd"/>
</dbReference>
<dbReference type="GO" id="GO:0016887">
    <property type="term" value="F:ATP hydrolysis activity"/>
    <property type="evidence" value="ECO:0007669"/>
    <property type="project" value="InterPro"/>
</dbReference>
<dbReference type="InterPro" id="IPR015860">
    <property type="entry name" value="ABC_transpr_TagH-like"/>
</dbReference>
<evidence type="ECO:0000313" key="6">
    <source>
        <dbReference type="EMBL" id="QGM46514.1"/>
    </source>
</evidence>